<dbReference type="Proteomes" id="UP000231263">
    <property type="component" value="Unassembled WGS sequence"/>
</dbReference>
<dbReference type="EMBL" id="PFWT01000002">
    <property type="protein sequence ID" value="PJA47087.1"/>
    <property type="molecule type" value="Genomic_DNA"/>
</dbReference>
<feature type="transmembrane region" description="Helical" evidence="1">
    <location>
        <begin position="65"/>
        <end position="89"/>
    </location>
</feature>
<reference evidence="3" key="1">
    <citation type="submission" date="2017-09" db="EMBL/GenBank/DDBJ databases">
        <title>Depth-based differentiation of microbial function through sediment-hosted aquifers and enrichment of novel symbionts in the deep terrestrial subsurface.</title>
        <authorList>
            <person name="Probst A.J."/>
            <person name="Ladd B."/>
            <person name="Jarett J.K."/>
            <person name="Geller-Mcgrath D.E."/>
            <person name="Sieber C.M.K."/>
            <person name="Emerson J.B."/>
            <person name="Anantharaman K."/>
            <person name="Thomas B.C."/>
            <person name="Malmstrom R."/>
            <person name="Stieglmeier M."/>
            <person name="Klingl A."/>
            <person name="Woyke T."/>
            <person name="Ryan C.M."/>
            <person name="Banfield J.F."/>
        </authorList>
    </citation>
    <scope>NUCLEOTIDE SEQUENCE [LARGE SCALE GENOMIC DNA]</scope>
</reference>
<evidence type="ECO:0000313" key="3">
    <source>
        <dbReference type="Proteomes" id="UP000231263"/>
    </source>
</evidence>
<keyword evidence="1" id="KW-0472">Membrane</keyword>
<keyword evidence="1" id="KW-1133">Transmembrane helix</keyword>
<keyword evidence="1" id="KW-0812">Transmembrane</keyword>
<evidence type="ECO:0000313" key="2">
    <source>
        <dbReference type="EMBL" id="PJA47087.1"/>
    </source>
</evidence>
<protein>
    <submittedName>
        <fullName evidence="2">Uncharacterized protein</fullName>
    </submittedName>
</protein>
<evidence type="ECO:0000256" key="1">
    <source>
        <dbReference type="SAM" id="Phobius"/>
    </source>
</evidence>
<gene>
    <name evidence="2" type="ORF">CO173_00285</name>
</gene>
<dbReference type="AlphaFoldDB" id="A0A2M7XGT2"/>
<name>A0A2M7XGT2_9BACT</name>
<comment type="caution">
    <text evidence="2">The sequence shown here is derived from an EMBL/GenBank/DDBJ whole genome shotgun (WGS) entry which is preliminary data.</text>
</comment>
<organism evidence="2 3">
    <name type="scientific">Candidatus Uhrbacteria bacterium CG_4_9_14_3_um_filter_41_35</name>
    <dbReference type="NCBI Taxonomy" id="1975034"/>
    <lineage>
        <taxon>Bacteria</taxon>
        <taxon>Candidatus Uhriibacteriota</taxon>
    </lineage>
</organism>
<sequence>MQKIILIFSLIFLSLASLFNGQVMNFDIQNANGHVMSADCEIGHCHTPLDLSCAEHCFSVAVQNYVLPIMVTPVFVLLAILFGLVSLLVQKQELRFYTKIFAIPLTRRLALNVALRE</sequence>
<accession>A0A2M7XGT2</accession>
<proteinExistence type="predicted"/>